<dbReference type="Proteomes" id="UP001159915">
    <property type="component" value="Unassembled WGS sequence"/>
</dbReference>
<comment type="caution">
    <text evidence="3">The sequence shown here is derived from an EMBL/GenBank/DDBJ whole genome shotgun (WGS) entry which is preliminary data.</text>
</comment>
<feature type="domain" description="Tyr recombinase" evidence="2">
    <location>
        <begin position="506"/>
        <end position="665"/>
    </location>
</feature>
<organism evidence="3 4">
    <name type="scientific">Acinetobacter johnsonii</name>
    <dbReference type="NCBI Taxonomy" id="40214"/>
    <lineage>
        <taxon>Bacteria</taxon>
        <taxon>Pseudomonadati</taxon>
        <taxon>Pseudomonadota</taxon>
        <taxon>Gammaproteobacteria</taxon>
        <taxon>Moraxellales</taxon>
        <taxon>Moraxellaceae</taxon>
        <taxon>Acinetobacter</taxon>
    </lineage>
</organism>
<accession>A0AA42MTH9</accession>
<gene>
    <name evidence="3" type="ORF">N5C10_09645</name>
</gene>
<sequence>MLKQKHYAHERRTKNRDQKRIKEHLQIQAIIDEFLSQEKLQQTQQSQNFPDLYNQVIQHFEQQKVSFSLKKAFYQHFRKHIIQYNRANDADLPLPTQHLVSIKRTPLIFNESWLENSKYLTYLKERLWRYWHTTEHFSDDEIVGNLLISAILYGGLSHQASLNALLEHLKTDEEIYYVQALQFPLLLLEPQSPHYGDLYDPKHPLKKSRNFVPDRLTQLWILRFKAKPIDIQFDCYAYIRSIFNALEIPFNQKQFNQLLEASSHSLMQLDNVNLSPALTLCLSEEIETCGLSPSAFKRYLSPQLILCHSEQTKEPLFKNINSTAKEERLHTEDTLEALTALHKQILRFFKNSHKTSTDLYNVLHSQHNSLPENGKRLALWLYSLFHPALEDIKSIAQLYQLDSAKYLHHISQQQKIRYSSIYSYYTKLAETWLLHSNDFIEEPNLNDHLDVIYKRMLNGVGKSKSQKFDLIKRFHQFQRVLFDADVFPMQNEGFHLSSPKAEIISAKTFKQLLAQLKYHESPSYTAHDLAMLSIVYTIAFRTGMRINEILGLRIKDVEGVQASSIWIRPYRAKHQQHLLKTDSAERNLNIQILLTQEEHVKFQHYCQTRRRAYTPNQYLFTMWNSAERLKPHLVTLPFQRILDTLLPGHRYSFHSLRHTAANSLALILNIDYTFVSTFTDYSIEHYNLIRNELVRSQTPQDCWYLLSHILGHIDPTETFRSYLHLAYIIAGYQLRKFDPCLDPTVIQKICPKLVIPRKPTKQIYLSHYDNQMTQLTHAVSLETVQQSILLPQKIDTHELTENRYIYGTSQSGYSYLMISRILKALDQSYTPELLSQKYDFPIKTLMLWQQNILKLKQLKNRKNRPRFIIDADKSQRILPHIETKEEKIVLEYFFKQLNQHSYNDIHILNALAIFEMKANISHAGLIFNIADARLAKRFLSGIYSLFPEKYWQIAISPEITQEKLMERLQFKFLSRSINNSLCNSFKLELISQKNLKSLGVFRYCLLVLLILCTPSQLNHS</sequence>
<dbReference type="EMBL" id="JAOCBE010000001">
    <property type="protein sequence ID" value="MDH0969508.1"/>
    <property type="molecule type" value="Genomic_DNA"/>
</dbReference>
<evidence type="ECO:0000313" key="4">
    <source>
        <dbReference type="Proteomes" id="UP001159915"/>
    </source>
</evidence>
<dbReference type="Pfam" id="PF00589">
    <property type="entry name" value="Phage_integrase"/>
    <property type="match status" value="1"/>
</dbReference>
<keyword evidence="1" id="KW-0233">DNA recombination</keyword>
<proteinExistence type="predicted"/>
<evidence type="ECO:0000256" key="1">
    <source>
        <dbReference type="ARBA" id="ARBA00023172"/>
    </source>
</evidence>
<dbReference type="GO" id="GO:0003677">
    <property type="term" value="F:DNA binding"/>
    <property type="evidence" value="ECO:0007669"/>
    <property type="project" value="InterPro"/>
</dbReference>
<name>A0AA42MTH9_ACIJO</name>
<evidence type="ECO:0000313" key="3">
    <source>
        <dbReference type="EMBL" id="MDH0969508.1"/>
    </source>
</evidence>
<dbReference type="GO" id="GO:0006310">
    <property type="term" value="P:DNA recombination"/>
    <property type="evidence" value="ECO:0007669"/>
    <property type="project" value="UniProtKB-KW"/>
</dbReference>
<dbReference type="SUPFAM" id="SSF56349">
    <property type="entry name" value="DNA breaking-rejoining enzymes"/>
    <property type="match status" value="1"/>
</dbReference>
<protein>
    <submittedName>
        <fullName evidence="3">Tyrosine-type recombinase/integrase</fullName>
    </submittedName>
</protein>
<dbReference type="GO" id="GO:0015074">
    <property type="term" value="P:DNA integration"/>
    <property type="evidence" value="ECO:0007669"/>
    <property type="project" value="InterPro"/>
</dbReference>
<dbReference type="RefSeq" id="WP_279671051.1">
    <property type="nucleotide sequence ID" value="NZ_JAOCBE010000001.1"/>
</dbReference>
<dbReference type="InterPro" id="IPR013762">
    <property type="entry name" value="Integrase-like_cat_sf"/>
</dbReference>
<dbReference type="AlphaFoldDB" id="A0AA42MTH9"/>
<dbReference type="InterPro" id="IPR011010">
    <property type="entry name" value="DNA_brk_join_enz"/>
</dbReference>
<reference evidence="3" key="1">
    <citation type="submission" date="2022-09" db="EMBL/GenBank/DDBJ databases">
        <title>Intensive care unit water sources are persistently colonized with multi-drug resistant bacteria and are the site of extensive horizontal gene transfer of antibiotic resistance genes.</title>
        <authorList>
            <person name="Diorio-Toth L."/>
        </authorList>
    </citation>
    <scope>NUCLEOTIDE SEQUENCE</scope>
    <source>
        <strain evidence="3">GD03920</strain>
    </source>
</reference>
<dbReference type="InterPro" id="IPR002104">
    <property type="entry name" value="Integrase_catalytic"/>
</dbReference>
<evidence type="ECO:0000259" key="2">
    <source>
        <dbReference type="Pfam" id="PF00589"/>
    </source>
</evidence>
<dbReference type="Gene3D" id="1.10.443.10">
    <property type="entry name" value="Intergrase catalytic core"/>
    <property type="match status" value="1"/>
</dbReference>